<keyword evidence="12 15" id="KW-1133">Transmembrane helix</keyword>
<feature type="transmembrane region" description="Helical" evidence="15">
    <location>
        <begin position="746"/>
        <end position="762"/>
    </location>
</feature>
<dbReference type="PANTHER" id="PTHR43520">
    <property type="entry name" value="ATP7, ISOFORM B"/>
    <property type="match status" value="1"/>
</dbReference>
<evidence type="ECO:0000256" key="2">
    <source>
        <dbReference type="ARBA" id="ARBA00006024"/>
    </source>
</evidence>
<dbReference type="Gene3D" id="3.40.50.1000">
    <property type="entry name" value="HAD superfamily/HAD-like"/>
    <property type="match status" value="1"/>
</dbReference>
<evidence type="ECO:0000256" key="9">
    <source>
        <dbReference type="ARBA" id="ARBA00022840"/>
    </source>
</evidence>
<dbReference type="CDD" id="cd00371">
    <property type="entry name" value="HMA"/>
    <property type="match status" value="1"/>
</dbReference>
<dbReference type="InterPro" id="IPR023298">
    <property type="entry name" value="ATPase_P-typ_TM_dom_sf"/>
</dbReference>
<keyword evidence="6 15" id="KW-0812">Transmembrane</keyword>
<feature type="transmembrane region" description="Helical" evidence="15">
    <location>
        <begin position="175"/>
        <end position="198"/>
    </location>
</feature>
<evidence type="ECO:0000313" key="18">
    <source>
        <dbReference type="Proteomes" id="UP000315901"/>
    </source>
</evidence>
<evidence type="ECO:0000256" key="10">
    <source>
        <dbReference type="ARBA" id="ARBA00022842"/>
    </source>
</evidence>
<keyword evidence="9 15" id="KW-0067">ATP-binding</keyword>
<proteinExistence type="inferred from homology"/>
<dbReference type="GO" id="GO:0005507">
    <property type="term" value="F:copper ion binding"/>
    <property type="evidence" value="ECO:0007669"/>
    <property type="project" value="TreeGrafter"/>
</dbReference>
<dbReference type="InterPro" id="IPR027256">
    <property type="entry name" value="P-typ_ATPase_IB"/>
</dbReference>
<dbReference type="CDD" id="cd02079">
    <property type="entry name" value="P-type_ATPase_HM"/>
    <property type="match status" value="1"/>
</dbReference>
<evidence type="ECO:0000256" key="6">
    <source>
        <dbReference type="ARBA" id="ARBA00022692"/>
    </source>
</evidence>
<keyword evidence="3" id="KW-0813">Transport</keyword>
<dbReference type="RefSeq" id="WP_140586613.1">
    <property type="nucleotide sequence ID" value="NZ_VFRR01000001.1"/>
</dbReference>
<dbReference type="EC" id="3.6.3.3" evidence="17"/>
<keyword evidence="5" id="KW-0597">Phosphoprotein</keyword>
<reference evidence="17 18" key="1">
    <citation type="submission" date="2019-06" db="EMBL/GenBank/DDBJ databases">
        <title>A novel bacterium of genus Marinomonas, isolated from coastal sand.</title>
        <authorList>
            <person name="Huang H."/>
            <person name="Mo K."/>
            <person name="Hu Y."/>
        </authorList>
    </citation>
    <scope>NUCLEOTIDE SEQUENCE [LARGE SCALE GENOMIC DNA]</scope>
    <source>
        <strain evidence="17 18">HB171799</strain>
    </source>
</reference>
<evidence type="ECO:0000256" key="8">
    <source>
        <dbReference type="ARBA" id="ARBA00022741"/>
    </source>
</evidence>
<evidence type="ECO:0000256" key="7">
    <source>
        <dbReference type="ARBA" id="ARBA00022723"/>
    </source>
</evidence>
<dbReference type="PROSITE" id="PS00154">
    <property type="entry name" value="ATPASE_E1_E2"/>
    <property type="match status" value="1"/>
</dbReference>
<dbReference type="InterPro" id="IPR008250">
    <property type="entry name" value="ATPase_P-typ_transduc_dom_A_sf"/>
</dbReference>
<dbReference type="PROSITE" id="PS01047">
    <property type="entry name" value="HMA_1"/>
    <property type="match status" value="1"/>
</dbReference>
<dbReference type="InterPro" id="IPR059000">
    <property type="entry name" value="ATPase_P-type_domA"/>
</dbReference>
<dbReference type="SUPFAM" id="SSF56784">
    <property type="entry name" value="HAD-like"/>
    <property type="match status" value="1"/>
</dbReference>
<dbReference type="Gene3D" id="2.70.150.10">
    <property type="entry name" value="Calcium-transporting ATPase, cytoplasmic transduction domain A"/>
    <property type="match status" value="1"/>
</dbReference>
<evidence type="ECO:0000256" key="13">
    <source>
        <dbReference type="ARBA" id="ARBA00023065"/>
    </source>
</evidence>
<feature type="transmembrane region" description="Helical" evidence="15">
    <location>
        <begin position="420"/>
        <end position="442"/>
    </location>
</feature>
<dbReference type="GO" id="GO:0005886">
    <property type="term" value="C:plasma membrane"/>
    <property type="evidence" value="ECO:0007669"/>
    <property type="project" value="UniProtKB-SubCell"/>
</dbReference>
<feature type="transmembrane region" description="Helical" evidence="15">
    <location>
        <begin position="271"/>
        <end position="289"/>
    </location>
</feature>
<evidence type="ECO:0000256" key="1">
    <source>
        <dbReference type="ARBA" id="ARBA00004651"/>
    </source>
</evidence>
<feature type="transmembrane region" description="Helical" evidence="15">
    <location>
        <begin position="243"/>
        <end position="265"/>
    </location>
</feature>
<keyword evidence="17" id="KW-0378">Hydrolase</keyword>
<keyword evidence="7 15" id="KW-0479">Metal-binding</keyword>
<keyword evidence="14 15" id="KW-0472">Membrane</keyword>
<feature type="domain" description="HMA" evidence="16">
    <location>
        <begin position="90"/>
        <end position="156"/>
    </location>
</feature>
<dbReference type="SFLD" id="SFLDF00027">
    <property type="entry name" value="p-type_atpase"/>
    <property type="match status" value="1"/>
</dbReference>
<dbReference type="InterPro" id="IPR036163">
    <property type="entry name" value="HMA_dom_sf"/>
</dbReference>
<evidence type="ECO:0000256" key="12">
    <source>
        <dbReference type="ARBA" id="ARBA00022989"/>
    </source>
</evidence>
<dbReference type="GO" id="GO:0016887">
    <property type="term" value="F:ATP hydrolysis activity"/>
    <property type="evidence" value="ECO:0007669"/>
    <property type="project" value="InterPro"/>
</dbReference>
<dbReference type="GO" id="GO:0055070">
    <property type="term" value="P:copper ion homeostasis"/>
    <property type="evidence" value="ECO:0007669"/>
    <property type="project" value="TreeGrafter"/>
</dbReference>
<feature type="transmembrane region" description="Helical" evidence="15">
    <location>
        <begin position="210"/>
        <end position="231"/>
    </location>
</feature>
<gene>
    <name evidence="17" type="primary">cadA</name>
    <name evidence="17" type="ORF">FJM67_00435</name>
</gene>
<dbReference type="SUPFAM" id="SSF81665">
    <property type="entry name" value="Calcium ATPase, transmembrane domain M"/>
    <property type="match status" value="1"/>
</dbReference>
<dbReference type="GO" id="GO:0005524">
    <property type="term" value="F:ATP binding"/>
    <property type="evidence" value="ECO:0007669"/>
    <property type="project" value="UniProtKB-UniRule"/>
</dbReference>
<evidence type="ECO:0000256" key="3">
    <source>
        <dbReference type="ARBA" id="ARBA00022448"/>
    </source>
</evidence>
<accession>A0A501X536</accession>
<dbReference type="InterPro" id="IPR021993">
    <property type="entry name" value="ATPase-cat-bd"/>
</dbReference>
<dbReference type="Proteomes" id="UP000315901">
    <property type="component" value="Unassembled WGS sequence"/>
</dbReference>
<keyword evidence="11" id="KW-1278">Translocase</keyword>
<sequence>MSSCFHCGDPIPSNLTIESTINGEQRGFCCHGCQAIAEYIEDANLCRYYERREVENINSAQSRIDTDKIFALLDNQDIYNRYVFQEDNRHHIQLSVEGITCSACAWLIEKHLSSLEGVVHVGVNVSSSVASIEWLPDQISIKDVAFALKRIGYASLPYLPGERANSLKQEKKRAIIQLGIAGVGMMQVMMSAVAMYAGDIQGMEDIYRNLLRWTSFFFATPVVFYSASSFFKGAWRDLKTRHFTMDLPVSIGIGLAYFSSVYALLTNGGHVYFDSVTMFTFFLLLGRFLETLARNKEFNDGEDNALQATERKSKNGWEITSVSSLIVGDIIRVKPGETFPVDGYLLNSATQVDESSLTGEYLPVVRNPGDAISAQTVNVDQQVELAVTAAGANTRAAAITRITERAIAEKPKVAIIADAVAHYFVIGVLVTAALTYLGWSYVGNDNAYWIMVSVLVVTCPCALSLATPVALTSATNYLRQVGLLVTRGHTLESLSATNHVVFDKTGTLTQGSFSITQIDVLASSLSEDQVLTIAASLEQHSTHPIAKVFKQFTAMPVNDLRNIIGKGVSGTIDEQLYFLGNKQLAEEAVGHTLSSNVAQGLVLYLCTHQECVARFHLTDQVRKETEKTLKSLRNLGIRVSLLTGDTIGSTKSTFPLEWFDDVEASVSPEGKWEWLKQNSKSHVVMVGDGLNDVPALAGSTTSIAMGSSSDLAKTHSDAILLNSNIALIHKAILKAKKCSRIIKQNLSWALAYNLIMLPAAVAGFVPPWAAAIGMALSSLLVVVNATRLSRDN</sequence>
<dbReference type="Gene3D" id="3.40.1110.10">
    <property type="entry name" value="Calcium-transporting ATPase, cytoplasmic domain N"/>
    <property type="match status" value="1"/>
</dbReference>
<dbReference type="PROSITE" id="PS50846">
    <property type="entry name" value="HMA_2"/>
    <property type="match status" value="1"/>
</dbReference>
<evidence type="ECO:0000256" key="4">
    <source>
        <dbReference type="ARBA" id="ARBA00022475"/>
    </source>
</evidence>
<dbReference type="NCBIfam" id="TIGR01511">
    <property type="entry name" value="ATPase-IB1_Cu"/>
    <property type="match status" value="1"/>
</dbReference>
<dbReference type="OrthoDB" id="9814270at2"/>
<dbReference type="NCBIfam" id="TIGR01525">
    <property type="entry name" value="ATPase-IB_hvy"/>
    <property type="match status" value="1"/>
</dbReference>
<comment type="similarity">
    <text evidence="2 15">Belongs to the cation transport ATPase (P-type) (TC 3.A.3) family. Type IB subfamily.</text>
</comment>
<dbReference type="EMBL" id="VFRR01000001">
    <property type="protein sequence ID" value="TPE55553.1"/>
    <property type="molecule type" value="Genomic_DNA"/>
</dbReference>
<dbReference type="InterPro" id="IPR044492">
    <property type="entry name" value="P_typ_ATPase_HD_dom"/>
</dbReference>
<name>A0A501X536_9GAMM</name>
<evidence type="ECO:0000256" key="11">
    <source>
        <dbReference type="ARBA" id="ARBA00022967"/>
    </source>
</evidence>
<dbReference type="SFLD" id="SFLDS00003">
    <property type="entry name" value="Haloacid_Dehalogenase"/>
    <property type="match status" value="1"/>
</dbReference>
<dbReference type="InterPro" id="IPR001757">
    <property type="entry name" value="P_typ_ATPase"/>
</dbReference>
<dbReference type="SUPFAM" id="SSF55008">
    <property type="entry name" value="HMA, heavy metal-associated domain"/>
    <property type="match status" value="1"/>
</dbReference>
<dbReference type="Pfam" id="PF00122">
    <property type="entry name" value="E1-E2_ATPase"/>
    <property type="match status" value="1"/>
</dbReference>
<dbReference type="InterPro" id="IPR006121">
    <property type="entry name" value="HMA_dom"/>
</dbReference>
<dbReference type="Pfam" id="PF00403">
    <property type="entry name" value="HMA"/>
    <property type="match status" value="1"/>
</dbReference>
<evidence type="ECO:0000259" key="16">
    <source>
        <dbReference type="PROSITE" id="PS50846"/>
    </source>
</evidence>
<dbReference type="SFLD" id="SFLDG00002">
    <property type="entry name" value="C1.7:_P-type_atpase_like"/>
    <property type="match status" value="1"/>
</dbReference>
<keyword evidence="13" id="KW-0406">Ion transport</keyword>
<keyword evidence="18" id="KW-1185">Reference proteome</keyword>
<dbReference type="Pfam" id="PF00702">
    <property type="entry name" value="Hydrolase"/>
    <property type="match status" value="1"/>
</dbReference>
<dbReference type="GO" id="GO:0043682">
    <property type="term" value="F:P-type divalent copper transporter activity"/>
    <property type="evidence" value="ECO:0007669"/>
    <property type="project" value="TreeGrafter"/>
</dbReference>
<comment type="caution">
    <text evidence="17">The sequence shown here is derived from an EMBL/GenBank/DDBJ whole genome shotgun (WGS) entry which is preliminary data.</text>
</comment>
<keyword evidence="4 15" id="KW-1003">Cell membrane</keyword>
<evidence type="ECO:0000313" key="17">
    <source>
        <dbReference type="EMBL" id="TPE55553.1"/>
    </source>
</evidence>
<evidence type="ECO:0000256" key="15">
    <source>
        <dbReference type="RuleBase" id="RU362081"/>
    </source>
</evidence>
<dbReference type="NCBIfam" id="TIGR01494">
    <property type="entry name" value="ATPase_P-type"/>
    <property type="match status" value="1"/>
</dbReference>
<evidence type="ECO:0000256" key="5">
    <source>
        <dbReference type="ARBA" id="ARBA00022553"/>
    </source>
</evidence>
<protein>
    <submittedName>
        <fullName evidence="17">Cadmium-translocating P-type ATPase</fullName>
        <ecNumber evidence="17">3.6.3.3</ecNumber>
    </submittedName>
</protein>
<organism evidence="17 18">
    <name type="scientific">Maribrevibacterium harenarium</name>
    <dbReference type="NCBI Taxonomy" id="2589817"/>
    <lineage>
        <taxon>Bacteria</taxon>
        <taxon>Pseudomonadati</taxon>
        <taxon>Pseudomonadota</taxon>
        <taxon>Gammaproteobacteria</taxon>
        <taxon>Oceanospirillales</taxon>
        <taxon>Oceanospirillaceae</taxon>
        <taxon>Maribrevibacterium</taxon>
    </lineage>
</organism>
<dbReference type="SUPFAM" id="SSF81653">
    <property type="entry name" value="Calcium ATPase, transduction domain A"/>
    <property type="match status" value="1"/>
</dbReference>
<dbReference type="InterPro" id="IPR017969">
    <property type="entry name" value="Heavy-metal-associated_CS"/>
</dbReference>
<dbReference type="NCBIfam" id="TIGR01512">
    <property type="entry name" value="ATPase-IB2_Cd"/>
    <property type="match status" value="1"/>
</dbReference>
<keyword evidence="10" id="KW-0460">Magnesium</keyword>
<feature type="transmembrane region" description="Helical" evidence="15">
    <location>
        <begin position="448"/>
        <end position="471"/>
    </location>
</feature>
<evidence type="ECO:0000256" key="14">
    <source>
        <dbReference type="ARBA" id="ARBA00023136"/>
    </source>
</evidence>
<dbReference type="Gene3D" id="3.30.70.100">
    <property type="match status" value="1"/>
</dbReference>
<dbReference type="InterPro" id="IPR023214">
    <property type="entry name" value="HAD_sf"/>
</dbReference>
<dbReference type="PRINTS" id="PR00119">
    <property type="entry name" value="CATATPASE"/>
</dbReference>
<dbReference type="InterPro" id="IPR036412">
    <property type="entry name" value="HAD-like_sf"/>
</dbReference>
<keyword evidence="8 15" id="KW-0547">Nucleotide-binding</keyword>
<dbReference type="InterPro" id="IPR023299">
    <property type="entry name" value="ATPase_P-typ_cyto_dom_N"/>
</dbReference>
<dbReference type="InterPro" id="IPR018303">
    <property type="entry name" value="ATPase_P-typ_P_site"/>
</dbReference>
<dbReference type="AlphaFoldDB" id="A0A501X536"/>
<dbReference type="Pfam" id="PF12156">
    <property type="entry name" value="ATPase-cat_bd"/>
    <property type="match status" value="1"/>
</dbReference>
<dbReference type="PANTHER" id="PTHR43520:SF5">
    <property type="entry name" value="CATION-TRANSPORTING P-TYPE ATPASE-RELATED"/>
    <property type="match status" value="1"/>
</dbReference>
<comment type="subcellular location">
    <subcellularLocation>
        <location evidence="1">Cell membrane</location>
        <topology evidence="1">Multi-pass membrane protein</topology>
    </subcellularLocation>
</comment>